<dbReference type="Gene3D" id="3.30.230.30">
    <property type="entry name" value="Impact, N-terminal domain"/>
    <property type="match status" value="2"/>
</dbReference>
<keyword evidence="4" id="KW-1185">Reference proteome</keyword>
<dbReference type="PANTHER" id="PTHR16301:SF20">
    <property type="entry name" value="IMPACT FAMILY MEMBER YIGZ"/>
    <property type="match status" value="1"/>
</dbReference>
<gene>
    <name evidence="3" type="ORF">Ccrd_012964</name>
</gene>
<dbReference type="Gramene" id="KVI08665">
    <property type="protein sequence ID" value="KVI08665"/>
    <property type="gene ID" value="Ccrd_012964"/>
</dbReference>
<organism evidence="3 4">
    <name type="scientific">Cynara cardunculus var. scolymus</name>
    <name type="common">Globe artichoke</name>
    <name type="synonym">Cynara scolymus</name>
    <dbReference type="NCBI Taxonomy" id="59895"/>
    <lineage>
        <taxon>Eukaryota</taxon>
        <taxon>Viridiplantae</taxon>
        <taxon>Streptophyta</taxon>
        <taxon>Embryophyta</taxon>
        <taxon>Tracheophyta</taxon>
        <taxon>Spermatophyta</taxon>
        <taxon>Magnoliopsida</taxon>
        <taxon>eudicotyledons</taxon>
        <taxon>Gunneridae</taxon>
        <taxon>Pentapetalae</taxon>
        <taxon>asterids</taxon>
        <taxon>campanulids</taxon>
        <taxon>Asterales</taxon>
        <taxon>Asteraceae</taxon>
        <taxon>Carduoideae</taxon>
        <taxon>Cardueae</taxon>
        <taxon>Carduinae</taxon>
        <taxon>Cynara</taxon>
    </lineage>
</organism>
<evidence type="ECO:0000313" key="4">
    <source>
        <dbReference type="Proteomes" id="UP000243975"/>
    </source>
</evidence>
<comment type="caution">
    <text evidence="3">The sequence shown here is derived from an EMBL/GenBank/DDBJ whole genome shotgun (WGS) entry which is preliminary data.</text>
</comment>
<proteinExistence type="inferred from homology"/>
<comment type="similarity">
    <text evidence="1">Belongs to the IMPACT family.</text>
</comment>
<dbReference type="InterPro" id="IPR001498">
    <property type="entry name" value="Impact_N"/>
</dbReference>
<dbReference type="SUPFAM" id="SSF54211">
    <property type="entry name" value="Ribosomal protein S5 domain 2-like"/>
    <property type="match status" value="2"/>
</dbReference>
<name>A0A103YGK3_CYNCS</name>
<dbReference type="AlphaFoldDB" id="A0A103YGK3"/>
<dbReference type="InterPro" id="IPR023582">
    <property type="entry name" value="Impact"/>
</dbReference>
<feature type="non-terminal residue" evidence="3">
    <location>
        <position position="345"/>
    </location>
</feature>
<dbReference type="EMBL" id="LEKV01001099">
    <property type="protein sequence ID" value="KVI08665.1"/>
    <property type="molecule type" value="Genomic_DNA"/>
</dbReference>
<feature type="domain" description="Impact N-terminal" evidence="2">
    <location>
        <begin position="233"/>
        <end position="317"/>
    </location>
</feature>
<evidence type="ECO:0000259" key="2">
    <source>
        <dbReference type="Pfam" id="PF01205"/>
    </source>
</evidence>
<dbReference type="Pfam" id="PF01205">
    <property type="entry name" value="Impact_N"/>
    <property type="match status" value="2"/>
</dbReference>
<dbReference type="GO" id="GO:0005737">
    <property type="term" value="C:cytoplasm"/>
    <property type="evidence" value="ECO:0007669"/>
    <property type="project" value="TreeGrafter"/>
</dbReference>
<reference evidence="3 4" key="1">
    <citation type="journal article" date="2016" name="Sci. Rep.">
        <title>The genome sequence of the outbreeding globe artichoke constructed de novo incorporating a phase-aware low-pass sequencing strategy of F1 progeny.</title>
        <authorList>
            <person name="Scaglione D."/>
            <person name="Reyes-Chin-Wo S."/>
            <person name="Acquadro A."/>
            <person name="Froenicke L."/>
            <person name="Portis E."/>
            <person name="Beitel C."/>
            <person name="Tirone M."/>
            <person name="Mauro R."/>
            <person name="Lo Monaco A."/>
            <person name="Mauromicale G."/>
            <person name="Faccioli P."/>
            <person name="Cattivelli L."/>
            <person name="Rieseberg L."/>
            <person name="Michelmore R."/>
            <person name="Lanteri S."/>
        </authorList>
    </citation>
    <scope>NUCLEOTIDE SEQUENCE [LARGE SCALE GENOMIC DNA]</scope>
    <source>
        <strain evidence="3">2C</strain>
    </source>
</reference>
<dbReference type="PANTHER" id="PTHR16301">
    <property type="entry name" value="IMPACT-RELATED"/>
    <property type="match status" value="1"/>
</dbReference>
<dbReference type="STRING" id="59895.A0A103YGK3"/>
<evidence type="ECO:0000256" key="1">
    <source>
        <dbReference type="ARBA" id="ARBA00007665"/>
    </source>
</evidence>
<sequence length="345" mass="37590">KLERHDAVFDSIIEEKGFQIEQLEQVSNLISTYHCYYHVHNHHHRISSSTLFLLRSMVTATTSVAATSTGGGAFTTIAERVSLERDIKKSKFIAIAGHIPDERSAQSFLSEVQDARATHNCWAYKVGNQYRSNDDGEPSGTAGKPIYSAIENSGLDRVMVVVIRHFGGIKLGTGGLVRAYGGVAVECLKNAPTRLVKSQVPMGVEDYDTGKDGITMVTFKISFDEAEALEEALKTNCSRNLVQDARATHNCWAYKVGNQYRSKDDGEPSGTAGKPIYSAIENSGLDRVMVVVIRHFGGIKLGTGGLVRADGGVAVECLKNAPTRLVKSQVIISFQPTFPEIVLIL</sequence>
<protein>
    <submittedName>
        <fullName evidence="3">Impact family</fullName>
    </submittedName>
</protein>
<dbReference type="GO" id="GO:0006446">
    <property type="term" value="P:regulation of translational initiation"/>
    <property type="evidence" value="ECO:0007669"/>
    <property type="project" value="TreeGrafter"/>
</dbReference>
<evidence type="ECO:0000313" key="3">
    <source>
        <dbReference type="EMBL" id="KVI08665.1"/>
    </source>
</evidence>
<accession>A0A103YGK3</accession>
<dbReference type="Proteomes" id="UP000243975">
    <property type="component" value="Unassembled WGS sequence"/>
</dbReference>
<feature type="domain" description="Impact N-terminal" evidence="2">
    <location>
        <begin position="88"/>
        <end position="188"/>
    </location>
</feature>
<dbReference type="InterPro" id="IPR036956">
    <property type="entry name" value="Impact_N_sf"/>
</dbReference>
<dbReference type="InterPro" id="IPR020568">
    <property type="entry name" value="Ribosomal_Su5_D2-typ_SF"/>
</dbReference>